<dbReference type="GeneID" id="102002759"/>
<dbReference type="InterPro" id="IPR040022">
    <property type="entry name" value="C9orf153-like"/>
</dbReference>
<evidence type="ECO:0000313" key="2">
    <source>
        <dbReference type="RefSeq" id="XP_013204614.1"/>
    </source>
</evidence>
<reference evidence="2" key="1">
    <citation type="submission" date="2025-08" db="UniProtKB">
        <authorList>
            <consortium name="RefSeq"/>
        </authorList>
    </citation>
    <scope>IDENTIFICATION</scope>
</reference>
<accession>A0ABM1AME1</accession>
<sequence length="268" mass="30569">MNASVGRNHYVFIDLTASTPSPSQLPELYASAENFNNESKKSNFQKLCATSFEEARQLLGKNLGTVPFAASGAERKDEPHPAVQSPVSNEEQKLTSMADLLHHSLLMGSLVPLEQLSRTQHRLIQAGIPPPVHTFPYGFRTDEPIVTPTPPFRKRLPSHTFRKLLLASVTPDRLVFEDKSMRFFSLEPGKQFLDLVDLEWRYFNGLAKWGHIPRKFSFMDIKYNTEKRFVESQGMPGPVFPPLVRKTLVIYPQLDHHEEGHYSLKWNV</sequence>
<dbReference type="Pfam" id="PF17673">
    <property type="entry name" value="DUF5532"/>
    <property type="match status" value="1"/>
</dbReference>
<protein>
    <submittedName>
        <fullName evidence="2">Uncharacterized protein C9orf153 homolog</fullName>
    </submittedName>
</protein>
<gene>
    <name evidence="2" type="primary">C16H9orf153</name>
</gene>
<name>A0ABM1AME1_MICOH</name>
<dbReference type="RefSeq" id="XP_013204614.1">
    <property type="nucleotide sequence ID" value="XM_013349160.1"/>
</dbReference>
<organism evidence="1 2">
    <name type="scientific">Microtus ochrogaster</name>
    <name type="common">Prairie vole</name>
    <dbReference type="NCBI Taxonomy" id="79684"/>
    <lineage>
        <taxon>Eukaryota</taxon>
        <taxon>Metazoa</taxon>
        <taxon>Chordata</taxon>
        <taxon>Craniata</taxon>
        <taxon>Vertebrata</taxon>
        <taxon>Euteleostomi</taxon>
        <taxon>Mammalia</taxon>
        <taxon>Eutheria</taxon>
        <taxon>Euarchontoglires</taxon>
        <taxon>Glires</taxon>
        <taxon>Rodentia</taxon>
        <taxon>Myomorpha</taxon>
        <taxon>Muroidea</taxon>
        <taxon>Cricetidae</taxon>
        <taxon>Arvicolinae</taxon>
        <taxon>Microtus</taxon>
    </lineage>
</organism>
<dbReference type="PANTHER" id="PTHR37353">
    <property type="entry name" value="RIKEN CDNA 4921517D22 GENE"/>
    <property type="match status" value="1"/>
</dbReference>
<proteinExistence type="predicted"/>
<dbReference type="PANTHER" id="PTHR37353:SF1">
    <property type="entry name" value="RIKEN CDNA 4921517D22 GENE"/>
    <property type="match status" value="1"/>
</dbReference>
<dbReference type="Proteomes" id="UP000694915">
    <property type="component" value="Chromosome 16"/>
</dbReference>
<keyword evidence="1" id="KW-1185">Reference proteome</keyword>
<evidence type="ECO:0000313" key="1">
    <source>
        <dbReference type="Proteomes" id="UP000694915"/>
    </source>
</evidence>